<evidence type="ECO:0000313" key="10">
    <source>
        <dbReference type="Proteomes" id="UP000095287"/>
    </source>
</evidence>
<comment type="subcellular location">
    <subcellularLocation>
        <location evidence="1">Membrane</location>
        <topology evidence="1">Multi-pass membrane protein</topology>
    </subcellularLocation>
</comment>
<evidence type="ECO:0000256" key="8">
    <source>
        <dbReference type="SAM" id="Phobius"/>
    </source>
</evidence>
<feature type="transmembrane region" description="Helical" evidence="8">
    <location>
        <begin position="196"/>
        <end position="216"/>
    </location>
</feature>
<dbReference type="InterPro" id="IPR003280">
    <property type="entry name" value="2pore_dom_K_chnl"/>
</dbReference>
<reference evidence="11" key="1">
    <citation type="submission" date="2016-11" db="UniProtKB">
        <authorList>
            <consortium name="WormBaseParasite"/>
        </authorList>
    </citation>
    <scope>IDENTIFICATION</scope>
</reference>
<evidence type="ECO:0000256" key="5">
    <source>
        <dbReference type="ARBA" id="ARBA00023065"/>
    </source>
</evidence>
<dbReference type="InterPro" id="IPR013099">
    <property type="entry name" value="K_chnl_dom"/>
</dbReference>
<evidence type="ECO:0000256" key="7">
    <source>
        <dbReference type="ARBA" id="ARBA00023303"/>
    </source>
</evidence>
<evidence type="ECO:0000256" key="2">
    <source>
        <dbReference type="ARBA" id="ARBA00022448"/>
    </source>
</evidence>
<dbReference type="Proteomes" id="UP000095287">
    <property type="component" value="Unplaced"/>
</dbReference>
<keyword evidence="5" id="KW-0406">Ion transport</keyword>
<evidence type="ECO:0000313" key="11">
    <source>
        <dbReference type="WBParaSite" id="L893_g20990.t1"/>
    </source>
</evidence>
<keyword evidence="2" id="KW-0813">Transport</keyword>
<evidence type="ECO:0000259" key="9">
    <source>
        <dbReference type="Pfam" id="PF07885"/>
    </source>
</evidence>
<keyword evidence="4 8" id="KW-1133">Transmembrane helix</keyword>
<sequence>MSIAELFRNRPQVSGAFAQAVRPLRRFYPVFLLVALVLYVLLGTVAFISFESSNHENTVRKWKVNQGVNRRQRARLISTSIFNDTKNLLIIIDRDQTDRVQGLLVNSLSKYEEYLDVHGPKSGEWDVLHSLNYAWSLLMTIGHGIRGPETTGGQIFAFFYSIIGVPFFFGTIGLFVHKMLLPLIRFKVEQTKKKLLLLLFAAIFYVVWLLLLAFYLHSFSLPNSFWKALYTATLTALTIQTPYFNQLSDCSTFALLAGCTMSITLALFILLLLVGFYGGQSCENRPVIMKDEADSPKSNDPPKFTVIVDEAGDSKLADMDEE</sequence>
<protein>
    <submittedName>
        <fullName evidence="11">Ion_trans_2 domain-containing protein</fullName>
    </submittedName>
</protein>
<feature type="transmembrane region" description="Helical" evidence="8">
    <location>
        <begin position="155"/>
        <end position="176"/>
    </location>
</feature>
<dbReference type="GO" id="GO:0005886">
    <property type="term" value="C:plasma membrane"/>
    <property type="evidence" value="ECO:0007669"/>
    <property type="project" value="TreeGrafter"/>
</dbReference>
<feature type="transmembrane region" description="Helical" evidence="8">
    <location>
        <begin position="27"/>
        <end position="50"/>
    </location>
</feature>
<dbReference type="GO" id="GO:0022841">
    <property type="term" value="F:potassium ion leak channel activity"/>
    <property type="evidence" value="ECO:0007669"/>
    <property type="project" value="TreeGrafter"/>
</dbReference>
<proteinExistence type="predicted"/>
<dbReference type="WBParaSite" id="L893_g20990.t1">
    <property type="protein sequence ID" value="L893_g20990.t1"/>
    <property type="gene ID" value="L893_g20990"/>
</dbReference>
<evidence type="ECO:0000256" key="4">
    <source>
        <dbReference type="ARBA" id="ARBA00022989"/>
    </source>
</evidence>
<dbReference type="GO" id="GO:0015271">
    <property type="term" value="F:outward rectifier potassium channel activity"/>
    <property type="evidence" value="ECO:0007669"/>
    <property type="project" value="TreeGrafter"/>
</dbReference>
<keyword evidence="6 8" id="KW-0472">Membrane</keyword>
<evidence type="ECO:0000256" key="1">
    <source>
        <dbReference type="ARBA" id="ARBA00004141"/>
    </source>
</evidence>
<keyword evidence="7" id="KW-0407">Ion channel</keyword>
<keyword evidence="10" id="KW-1185">Reference proteome</keyword>
<dbReference type="PANTHER" id="PTHR11003:SF147">
    <property type="entry name" value="POTASSIUM CHANNEL DOMAIN-CONTAINING PROTEIN"/>
    <property type="match status" value="1"/>
</dbReference>
<dbReference type="AlphaFoldDB" id="A0A1I7YZ50"/>
<keyword evidence="3 8" id="KW-0812">Transmembrane</keyword>
<evidence type="ECO:0000256" key="3">
    <source>
        <dbReference type="ARBA" id="ARBA00022692"/>
    </source>
</evidence>
<dbReference type="GO" id="GO:0030322">
    <property type="term" value="P:stabilization of membrane potential"/>
    <property type="evidence" value="ECO:0007669"/>
    <property type="project" value="TreeGrafter"/>
</dbReference>
<feature type="transmembrane region" description="Helical" evidence="8">
    <location>
        <begin position="253"/>
        <end position="279"/>
    </location>
</feature>
<organism evidence="10 11">
    <name type="scientific">Steinernema glaseri</name>
    <dbReference type="NCBI Taxonomy" id="37863"/>
    <lineage>
        <taxon>Eukaryota</taxon>
        <taxon>Metazoa</taxon>
        <taxon>Ecdysozoa</taxon>
        <taxon>Nematoda</taxon>
        <taxon>Chromadorea</taxon>
        <taxon>Rhabditida</taxon>
        <taxon>Tylenchina</taxon>
        <taxon>Panagrolaimomorpha</taxon>
        <taxon>Strongyloidoidea</taxon>
        <taxon>Steinernematidae</taxon>
        <taxon>Steinernema</taxon>
    </lineage>
</organism>
<name>A0A1I7YZ50_9BILA</name>
<dbReference type="PANTHER" id="PTHR11003">
    <property type="entry name" value="POTASSIUM CHANNEL, SUBFAMILY K"/>
    <property type="match status" value="1"/>
</dbReference>
<dbReference type="Gene3D" id="1.10.287.70">
    <property type="match status" value="1"/>
</dbReference>
<evidence type="ECO:0000256" key="6">
    <source>
        <dbReference type="ARBA" id="ARBA00023136"/>
    </source>
</evidence>
<feature type="domain" description="Potassium channel" evidence="9">
    <location>
        <begin position="123"/>
        <end position="178"/>
    </location>
</feature>
<dbReference type="SUPFAM" id="SSF81324">
    <property type="entry name" value="Voltage-gated potassium channels"/>
    <property type="match status" value="1"/>
</dbReference>
<accession>A0A1I7YZ50</accession>
<dbReference type="Pfam" id="PF07885">
    <property type="entry name" value="Ion_trans_2"/>
    <property type="match status" value="1"/>
</dbReference>